<comment type="caution">
    <text evidence="1">The sequence shown here is derived from an EMBL/GenBank/DDBJ whole genome shotgun (WGS) entry which is preliminary data.</text>
</comment>
<reference evidence="1" key="1">
    <citation type="submission" date="2019-10" db="EMBL/GenBank/DDBJ databases">
        <title>Conservation and host-specific expression of non-tandemly repeated heterogenous ribosome RNA gene in arbuscular mycorrhizal fungi.</title>
        <authorList>
            <person name="Maeda T."/>
            <person name="Kobayashi Y."/>
            <person name="Nakagawa T."/>
            <person name="Ezawa T."/>
            <person name="Yamaguchi K."/>
            <person name="Bino T."/>
            <person name="Nishimoto Y."/>
            <person name="Shigenobu S."/>
            <person name="Kawaguchi M."/>
        </authorList>
    </citation>
    <scope>NUCLEOTIDE SEQUENCE</scope>
    <source>
        <strain evidence="1">HR1</strain>
    </source>
</reference>
<proteinExistence type="predicted"/>
<sequence length="207" mass="24894">MSGIYIDRPEPNKWIGIIINKYYNKIMSKPINLHPGYDIEYTRNTYQFSFSDKFKKMIEVEKIYDNLSIISLSSEQGITKTYYSIYEGRELVIDYHRPNIHNSKIAICFDCWKLAKIPDVKPKKTYFAGWKRYGYEIKPEDLMKHHWNNECSKAKTEDESVWLIQRTYRNYKKKPISLAKQIWEAIRNNNTPRKKKFLDMPKLIMSR</sequence>
<dbReference type="Proteomes" id="UP000615446">
    <property type="component" value="Unassembled WGS sequence"/>
</dbReference>
<accession>A0A8H3LKS6</accession>
<dbReference type="OrthoDB" id="2371335at2759"/>
<organism evidence="1 2">
    <name type="scientific">Rhizophagus clarus</name>
    <dbReference type="NCBI Taxonomy" id="94130"/>
    <lineage>
        <taxon>Eukaryota</taxon>
        <taxon>Fungi</taxon>
        <taxon>Fungi incertae sedis</taxon>
        <taxon>Mucoromycota</taxon>
        <taxon>Glomeromycotina</taxon>
        <taxon>Glomeromycetes</taxon>
        <taxon>Glomerales</taxon>
        <taxon>Glomeraceae</taxon>
        <taxon>Rhizophagus</taxon>
    </lineage>
</organism>
<evidence type="ECO:0000313" key="2">
    <source>
        <dbReference type="Proteomes" id="UP000615446"/>
    </source>
</evidence>
<protein>
    <submittedName>
        <fullName evidence="1">Uncharacterized protein</fullName>
    </submittedName>
</protein>
<gene>
    <name evidence="1" type="ORF">RCL2_001415100</name>
</gene>
<dbReference type="AlphaFoldDB" id="A0A8H3LKS6"/>
<evidence type="ECO:0000313" key="1">
    <source>
        <dbReference type="EMBL" id="GES87134.1"/>
    </source>
</evidence>
<name>A0A8H3LKS6_9GLOM</name>
<dbReference type="EMBL" id="BLAL01000162">
    <property type="protein sequence ID" value="GES87134.1"/>
    <property type="molecule type" value="Genomic_DNA"/>
</dbReference>